<organism evidence="2 3">
    <name type="scientific">Ginsengibacter hankyongi</name>
    <dbReference type="NCBI Taxonomy" id="2607284"/>
    <lineage>
        <taxon>Bacteria</taxon>
        <taxon>Pseudomonadati</taxon>
        <taxon>Bacteroidota</taxon>
        <taxon>Chitinophagia</taxon>
        <taxon>Chitinophagales</taxon>
        <taxon>Chitinophagaceae</taxon>
        <taxon>Ginsengibacter</taxon>
    </lineage>
</organism>
<protein>
    <submittedName>
        <fullName evidence="2">Nuclear transport factor 2 family protein</fullName>
    </submittedName>
</protein>
<evidence type="ECO:0000313" key="2">
    <source>
        <dbReference type="EMBL" id="KAA9041990.1"/>
    </source>
</evidence>
<sequence>MPGLSYLKFFVFSGLIIALSFGCNENDKASIEKSASVFDIKQAEASITQSNENFMKSFKAGDSLAVASCYTTDAKIMAAGMPTIKGSDDIKHYFNQSMEKGFKKIDISTINIWGDSSIVAEEGTYSLSDSLGKRIDKGKYIVLWKQESGNWKMFRDIWTTDLPDTVAIKKIKLH</sequence>
<evidence type="ECO:0000313" key="3">
    <source>
        <dbReference type="Proteomes" id="UP000326903"/>
    </source>
</evidence>
<dbReference type="Pfam" id="PF14534">
    <property type="entry name" value="DUF4440"/>
    <property type="match status" value="1"/>
</dbReference>
<evidence type="ECO:0000259" key="1">
    <source>
        <dbReference type="Pfam" id="PF14534"/>
    </source>
</evidence>
<gene>
    <name evidence="2" type="ORF">FW778_08235</name>
</gene>
<proteinExistence type="predicted"/>
<accession>A0A5J5ILW9</accession>
<dbReference type="SUPFAM" id="SSF54427">
    <property type="entry name" value="NTF2-like"/>
    <property type="match status" value="1"/>
</dbReference>
<reference evidence="2 3" key="1">
    <citation type="submission" date="2019-09" db="EMBL/GenBank/DDBJ databases">
        <title>Draft genome sequence of Ginsengibacter sp. BR5-29.</title>
        <authorList>
            <person name="Im W.-T."/>
        </authorList>
    </citation>
    <scope>NUCLEOTIDE SEQUENCE [LARGE SCALE GENOMIC DNA]</scope>
    <source>
        <strain evidence="2 3">BR5-29</strain>
    </source>
</reference>
<dbReference type="EMBL" id="VYQF01000001">
    <property type="protein sequence ID" value="KAA9041990.1"/>
    <property type="molecule type" value="Genomic_DNA"/>
</dbReference>
<dbReference type="Gene3D" id="3.10.450.50">
    <property type="match status" value="1"/>
</dbReference>
<dbReference type="InterPro" id="IPR032710">
    <property type="entry name" value="NTF2-like_dom_sf"/>
</dbReference>
<dbReference type="InterPro" id="IPR027843">
    <property type="entry name" value="DUF4440"/>
</dbReference>
<dbReference type="AlphaFoldDB" id="A0A5J5ILW9"/>
<keyword evidence="3" id="KW-1185">Reference proteome</keyword>
<feature type="domain" description="DUF4440" evidence="1">
    <location>
        <begin position="48"/>
        <end position="153"/>
    </location>
</feature>
<name>A0A5J5ILW9_9BACT</name>
<dbReference type="RefSeq" id="WP_150414119.1">
    <property type="nucleotide sequence ID" value="NZ_VYQF01000001.1"/>
</dbReference>
<dbReference type="Proteomes" id="UP000326903">
    <property type="component" value="Unassembled WGS sequence"/>
</dbReference>
<comment type="caution">
    <text evidence="2">The sequence shown here is derived from an EMBL/GenBank/DDBJ whole genome shotgun (WGS) entry which is preliminary data.</text>
</comment>